<dbReference type="Pfam" id="PF05199">
    <property type="entry name" value="GMC_oxred_C"/>
    <property type="match status" value="1"/>
</dbReference>
<proteinExistence type="inferred from homology"/>
<feature type="domain" description="Glucose-methanol-choline oxidoreductase C-terminal" evidence="4">
    <location>
        <begin position="498"/>
        <end position="637"/>
    </location>
</feature>
<dbReference type="InterPro" id="IPR036188">
    <property type="entry name" value="FAD/NAD-bd_sf"/>
</dbReference>
<evidence type="ECO:0000259" key="4">
    <source>
        <dbReference type="Pfam" id="PF05199"/>
    </source>
</evidence>
<reference evidence="5" key="1">
    <citation type="submission" date="2021-09" db="EMBL/GenBank/DDBJ databases">
        <authorList>
            <person name="Martin H S."/>
        </authorList>
    </citation>
    <scope>NUCLEOTIDE SEQUENCE</scope>
</reference>
<evidence type="ECO:0000256" key="2">
    <source>
        <dbReference type="PIRSR" id="PIRSR000137-2"/>
    </source>
</evidence>
<dbReference type="GO" id="GO:0016614">
    <property type="term" value="F:oxidoreductase activity, acting on CH-OH group of donors"/>
    <property type="evidence" value="ECO:0007669"/>
    <property type="project" value="InterPro"/>
</dbReference>
<dbReference type="OrthoDB" id="269227at2759"/>
<keyword evidence="2" id="KW-0285">Flavoprotein</keyword>
<dbReference type="SUPFAM" id="SSF51905">
    <property type="entry name" value="FAD/NAD(P)-binding domain"/>
    <property type="match status" value="1"/>
</dbReference>
<dbReference type="Gene3D" id="3.30.560.10">
    <property type="entry name" value="Glucose Oxidase, domain 3"/>
    <property type="match status" value="1"/>
</dbReference>
<protein>
    <submittedName>
        <fullName evidence="5">(African queen) hypothetical protein</fullName>
    </submittedName>
</protein>
<dbReference type="AlphaFoldDB" id="A0A8J2VZH5"/>
<feature type="domain" description="Glucose-methanol-choline oxidoreductase N-terminal" evidence="3">
    <location>
        <begin position="81"/>
        <end position="394"/>
    </location>
</feature>
<dbReference type="InterPro" id="IPR012132">
    <property type="entry name" value="GMC_OxRdtase"/>
</dbReference>
<gene>
    <name evidence="5" type="ORF">DCHRY22_LOCUS5371</name>
</gene>
<dbReference type="PANTHER" id="PTHR11552">
    <property type="entry name" value="GLUCOSE-METHANOL-CHOLINE GMC OXIDOREDUCTASE"/>
    <property type="match status" value="1"/>
</dbReference>
<evidence type="ECO:0000256" key="1">
    <source>
        <dbReference type="ARBA" id="ARBA00010790"/>
    </source>
</evidence>
<comment type="similarity">
    <text evidence="1">Belongs to the GMC oxidoreductase family.</text>
</comment>
<dbReference type="PANTHER" id="PTHR11552:SF154">
    <property type="entry name" value="FI04917P"/>
    <property type="match status" value="1"/>
</dbReference>
<dbReference type="Gene3D" id="3.50.50.60">
    <property type="entry name" value="FAD/NAD(P)-binding domain"/>
    <property type="match status" value="1"/>
</dbReference>
<keyword evidence="6" id="KW-1185">Reference proteome</keyword>
<keyword evidence="2" id="KW-0274">FAD</keyword>
<organism evidence="5 6">
    <name type="scientific">Danaus chrysippus</name>
    <name type="common">African queen</name>
    <dbReference type="NCBI Taxonomy" id="151541"/>
    <lineage>
        <taxon>Eukaryota</taxon>
        <taxon>Metazoa</taxon>
        <taxon>Ecdysozoa</taxon>
        <taxon>Arthropoda</taxon>
        <taxon>Hexapoda</taxon>
        <taxon>Insecta</taxon>
        <taxon>Pterygota</taxon>
        <taxon>Neoptera</taxon>
        <taxon>Endopterygota</taxon>
        <taxon>Lepidoptera</taxon>
        <taxon>Glossata</taxon>
        <taxon>Ditrysia</taxon>
        <taxon>Papilionoidea</taxon>
        <taxon>Nymphalidae</taxon>
        <taxon>Danainae</taxon>
        <taxon>Danaini</taxon>
        <taxon>Danaina</taxon>
        <taxon>Danaus</taxon>
        <taxon>Anosia</taxon>
    </lineage>
</organism>
<feature type="binding site" evidence="2">
    <location>
        <position position="161"/>
    </location>
    <ligand>
        <name>FAD</name>
        <dbReference type="ChEBI" id="CHEBI:57692"/>
    </ligand>
</feature>
<dbReference type="Pfam" id="PF00732">
    <property type="entry name" value="GMC_oxred_N"/>
    <property type="match status" value="1"/>
</dbReference>
<comment type="cofactor">
    <cofactor evidence="2">
        <name>FAD</name>
        <dbReference type="ChEBI" id="CHEBI:57692"/>
    </cofactor>
</comment>
<evidence type="ECO:0000313" key="6">
    <source>
        <dbReference type="Proteomes" id="UP000789524"/>
    </source>
</evidence>
<dbReference type="EMBL" id="CAKASE010000050">
    <property type="protein sequence ID" value="CAG9564368.1"/>
    <property type="molecule type" value="Genomic_DNA"/>
</dbReference>
<name>A0A8J2VZH5_9NEOP</name>
<dbReference type="InterPro" id="IPR007867">
    <property type="entry name" value="GMC_OxRtase_C"/>
</dbReference>
<accession>A0A8J2VZH5</accession>
<evidence type="ECO:0000313" key="5">
    <source>
        <dbReference type="EMBL" id="CAG9564368.1"/>
    </source>
</evidence>
<dbReference type="GO" id="GO:0050660">
    <property type="term" value="F:flavin adenine dinucleotide binding"/>
    <property type="evidence" value="ECO:0007669"/>
    <property type="project" value="InterPro"/>
</dbReference>
<evidence type="ECO:0000259" key="3">
    <source>
        <dbReference type="Pfam" id="PF00732"/>
    </source>
</evidence>
<feature type="binding site" evidence="2">
    <location>
        <position position="316"/>
    </location>
    <ligand>
        <name>FAD</name>
        <dbReference type="ChEBI" id="CHEBI:57692"/>
    </ligand>
</feature>
<dbReference type="InterPro" id="IPR000172">
    <property type="entry name" value="GMC_OxRdtase_N"/>
</dbReference>
<dbReference type="SUPFAM" id="SSF54373">
    <property type="entry name" value="FAD-linked reductases, C-terminal domain"/>
    <property type="match status" value="1"/>
</dbReference>
<sequence>MDPHRMRSVKRYWRILRAHENRTSSRNVPVATCYTHRMDLHYISIIYLTYIVNAIYDVRADLFSKATKTKTNEKDLRNSVFDFIIVGGGTAGCVLANRLSANPEWKVLVLEAGDEENIDYDIPAVPTNEYRPILWNFRTERNGFSCLSRPGGSCEVKTGKVLGGSSVTNDMKYTRGSKKDYDAWHITGEMGSLNWKFENLIEHFKASEDNEILTTISFNFITFSGDYDVLMNSYYHSRGGEMHVQRFKHIDKHMELFLGAFAELGFRSVDINTNAPEAALNNQFVVANNTRLSTNSAFLKPVRHRKNLVVKTGATVTKLIIDTQENKVDGVFYELEKGKEQLAYAKKETILTTGAINNVRILHLSGIGPAAELEKQNISVIIDLPVGSNYQDQVTIGGLAFSLSDVTSVSEQQIVEDFKTWFQNKGGPLASRGINQVSAFIQLFENKNGPDIELALQGNYIRSDKFMLTNVSVHSAEEANLPIAYYNLVNVNPVLLKPKSKGKVTLNKRNPKYGRPVIQANLLKEQEDLDAIIDSVDIALQLLDTKELKKAEIKMAPLDIFPCDRLHNRDQWNCIARHYTKAMSNPIGTCRMGQNRTDSVVNYEFKVHSLESLRVIDASVMPSHVRGNIFAPTVMIAEKGTKLIIKDWKENKGNFL</sequence>
<comment type="caution">
    <text evidence="5">The sequence shown here is derived from an EMBL/GenBank/DDBJ whole genome shotgun (WGS) entry which is preliminary data.</text>
</comment>
<dbReference type="Proteomes" id="UP000789524">
    <property type="component" value="Unassembled WGS sequence"/>
</dbReference>
<dbReference type="PIRSF" id="PIRSF000137">
    <property type="entry name" value="Alcohol_oxidase"/>
    <property type="match status" value="1"/>
</dbReference>